<sequence length="206" mass="23349">MKLFKPLSFVLIILVMVSCNKKETKIAVFQPNDQNGKDTAISESNPSANYSTLDRIHMVSLSSNDSIKNDVRSLLRFGFATLKEGISIDSAFVHLYAIDPGHFGTNNSFVLIPVNKVWINDEVNWNNQPEVDTSQTITVEAPTDTNQDYKIDVTNYVKAVHQNNQPNYGFMIKLEDEKNAYKGLRFHSSNSKEVSKHPKLEVFYTE</sequence>
<dbReference type="InterPro" id="IPR055372">
    <property type="entry name" value="CBM96"/>
</dbReference>
<dbReference type="AlphaFoldDB" id="A0A327RPB3"/>
<comment type="caution">
    <text evidence="5">The sequence shown here is derived from an EMBL/GenBank/DDBJ whole genome shotgun (WGS) entry which is preliminary data.</text>
</comment>
<evidence type="ECO:0000256" key="3">
    <source>
        <dbReference type="ARBA" id="ARBA00022729"/>
    </source>
</evidence>
<keyword evidence="3" id="KW-0732">Signal</keyword>
<feature type="domain" description="Carbohydrate-binding module family 96" evidence="4">
    <location>
        <begin position="37"/>
        <end position="202"/>
    </location>
</feature>
<dbReference type="Proteomes" id="UP000248703">
    <property type="component" value="Unassembled WGS sequence"/>
</dbReference>
<dbReference type="RefSeq" id="WP_111658537.1">
    <property type="nucleotide sequence ID" value="NZ_QLLO01000001.1"/>
</dbReference>
<accession>A0A327RPB3</accession>
<protein>
    <recommendedName>
        <fullName evidence="4">Carbohydrate-binding module family 96 domain-containing protein</fullName>
    </recommendedName>
</protein>
<keyword evidence="6" id="KW-1185">Reference proteome</keyword>
<dbReference type="PROSITE" id="PS51257">
    <property type="entry name" value="PROKAR_LIPOPROTEIN"/>
    <property type="match status" value="1"/>
</dbReference>
<evidence type="ECO:0000256" key="2">
    <source>
        <dbReference type="ARBA" id="ARBA00022525"/>
    </source>
</evidence>
<dbReference type="EMBL" id="QLLO01000001">
    <property type="protein sequence ID" value="RAJ17898.1"/>
    <property type="molecule type" value="Genomic_DNA"/>
</dbReference>
<dbReference type="NCBIfam" id="NF033679">
    <property type="entry name" value="DNRLRE_dom"/>
    <property type="match status" value="1"/>
</dbReference>
<dbReference type="OrthoDB" id="1425346at2"/>
<dbReference type="Pfam" id="PF24517">
    <property type="entry name" value="CBM96"/>
    <property type="match status" value="1"/>
</dbReference>
<organism evidence="5 6">
    <name type="scientific">Olleya aquimaris</name>
    <dbReference type="NCBI Taxonomy" id="639310"/>
    <lineage>
        <taxon>Bacteria</taxon>
        <taxon>Pseudomonadati</taxon>
        <taxon>Bacteroidota</taxon>
        <taxon>Flavobacteriia</taxon>
        <taxon>Flavobacteriales</taxon>
        <taxon>Flavobacteriaceae</taxon>
    </lineage>
</organism>
<gene>
    <name evidence="5" type="ORF">LY08_00168</name>
</gene>
<comment type="subcellular location">
    <subcellularLocation>
        <location evidence="1">Secreted</location>
    </subcellularLocation>
</comment>
<proteinExistence type="predicted"/>
<dbReference type="GO" id="GO:0005576">
    <property type="term" value="C:extracellular region"/>
    <property type="evidence" value="ECO:0007669"/>
    <property type="project" value="UniProtKB-SubCell"/>
</dbReference>
<evidence type="ECO:0000313" key="5">
    <source>
        <dbReference type="EMBL" id="RAJ17898.1"/>
    </source>
</evidence>
<evidence type="ECO:0000259" key="4">
    <source>
        <dbReference type="Pfam" id="PF24517"/>
    </source>
</evidence>
<evidence type="ECO:0000313" key="6">
    <source>
        <dbReference type="Proteomes" id="UP000248703"/>
    </source>
</evidence>
<reference evidence="5 6" key="1">
    <citation type="submission" date="2018-06" db="EMBL/GenBank/DDBJ databases">
        <title>Genomic Encyclopedia of Archaeal and Bacterial Type Strains, Phase II (KMG-II): from individual species to whole genera.</title>
        <authorList>
            <person name="Goeker M."/>
        </authorList>
    </citation>
    <scope>NUCLEOTIDE SEQUENCE [LARGE SCALE GENOMIC DNA]</scope>
    <source>
        <strain evidence="5 6">DSM 24464</strain>
    </source>
</reference>
<name>A0A327RPB3_9FLAO</name>
<keyword evidence="2" id="KW-0964">Secreted</keyword>
<evidence type="ECO:0000256" key="1">
    <source>
        <dbReference type="ARBA" id="ARBA00004613"/>
    </source>
</evidence>
<dbReference type="Gene3D" id="2.60.120.970">
    <property type="match status" value="1"/>
</dbReference>